<dbReference type="RefSeq" id="WP_027685080.1">
    <property type="nucleotide sequence ID" value="NZ_CP022665.1"/>
</dbReference>
<evidence type="ECO:0008006" key="3">
    <source>
        <dbReference type="Google" id="ProtNLM"/>
    </source>
</evidence>
<proteinExistence type="predicted"/>
<name>A0A7G6RJ96_RHILV</name>
<reference evidence="2" key="1">
    <citation type="journal article" date="2020" name="Mol. Plant Microbe">
        <title>Rhizobial microsymbionts of the narrowly endemic Oxytropis species growing in Kamchatka are characterized by significant genetic diversity and possess a set of genes that are associated with T3SS and T6SS secretion systems and can affect the development of symbiosis.</title>
        <authorList>
            <person name="Safronova V."/>
            <person name="Guro P."/>
            <person name="Sazanova A."/>
            <person name="Kuznetsova I."/>
            <person name="Belimov A."/>
            <person name="Yakubov V."/>
            <person name="Chirak E."/>
            <person name="Afonin A."/>
            <person name="Gogolev Y."/>
            <person name="Andronov E."/>
            <person name="Tikhonovich I."/>
        </authorList>
    </citation>
    <scope>NUCLEOTIDE SEQUENCE [LARGE SCALE GENOMIC DNA]</scope>
    <source>
        <strain evidence="2">RCAM0610</strain>
    </source>
</reference>
<accession>A0A7G6RJ96</accession>
<evidence type="ECO:0000313" key="1">
    <source>
        <dbReference type="EMBL" id="QND42328.1"/>
    </source>
</evidence>
<sequence>MKNRLIDLNNHLFSQLERLSDENLTAEQIESEVKRTDAIVAVSEQLIRNSDLSLKAATLVANHGDRFKPMLPTIFRQPDTLEGKAITDGSEK</sequence>
<dbReference type="AlphaFoldDB" id="A0A7G6RJ96"/>
<protein>
    <recommendedName>
        <fullName evidence="3">Phage protein</fullName>
    </recommendedName>
</protein>
<organism evidence="1 2">
    <name type="scientific">Rhizobium leguminosarum bv. viciae</name>
    <dbReference type="NCBI Taxonomy" id="387"/>
    <lineage>
        <taxon>Bacteria</taxon>
        <taxon>Pseudomonadati</taxon>
        <taxon>Pseudomonadota</taxon>
        <taxon>Alphaproteobacteria</taxon>
        <taxon>Hyphomicrobiales</taxon>
        <taxon>Rhizobiaceae</taxon>
        <taxon>Rhizobium/Agrobacterium group</taxon>
        <taxon>Rhizobium</taxon>
    </lineage>
</organism>
<evidence type="ECO:0000313" key="2">
    <source>
        <dbReference type="Proteomes" id="UP000515518"/>
    </source>
</evidence>
<dbReference type="EMBL" id="CP050549">
    <property type="protein sequence ID" value="QND42328.1"/>
    <property type="molecule type" value="Genomic_DNA"/>
</dbReference>
<gene>
    <name evidence="1" type="ORF">HB770_10965</name>
</gene>
<dbReference type="Proteomes" id="UP000515518">
    <property type="component" value="Chromosome"/>
</dbReference>